<feature type="transmembrane region" description="Helical" evidence="11">
    <location>
        <begin position="12"/>
        <end position="35"/>
    </location>
</feature>
<evidence type="ECO:0000256" key="2">
    <source>
        <dbReference type="ARBA" id="ARBA00006810"/>
    </source>
</evidence>
<dbReference type="PRINTS" id="PR00123">
    <property type="entry name" value="ATPASEA"/>
</dbReference>
<evidence type="ECO:0000256" key="3">
    <source>
        <dbReference type="ARBA" id="ARBA00022448"/>
    </source>
</evidence>
<reference evidence="14" key="1">
    <citation type="submission" date="2017-02" db="EMBL/GenBank/DDBJ databases">
        <authorList>
            <person name="Varghese N."/>
            <person name="Submissions S."/>
        </authorList>
    </citation>
    <scope>NUCLEOTIDE SEQUENCE [LARGE SCALE GENOMIC DNA]</scope>
    <source>
        <strain evidence="14">DSM 15739</strain>
    </source>
</reference>
<feature type="transmembrane region" description="Helical" evidence="11">
    <location>
        <begin position="209"/>
        <end position="230"/>
    </location>
</feature>
<evidence type="ECO:0000256" key="5">
    <source>
        <dbReference type="ARBA" id="ARBA00022692"/>
    </source>
</evidence>
<dbReference type="AlphaFoldDB" id="A0A1T4M2T2"/>
<evidence type="ECO:0000256" key="10">
    <source>
        <dbReference type="ARBA" id="ARBA00023310"/>
    </source>
</evidence>
<gene>
    <name evidence="11" type="primary">atpB</name>
    <name evidence="13" type="ORF">SAMN02746011_01300</name>
</gene>
<dbReference type="PANTHER" id="PTHR42823:SF3">
    <property type="entry name" value="ATP SYNTHASE SUBUNIT A, CHLOROPLASTIC"/>
    <property type="match status" value="1"/>
</dbReference>
<comment type="similarity">
    <text evidence="2 11 12">Belongs to the ATPase A chain family.</text>
</comment>
<dbReference type="EMBL" id="FUWO01000010">
    <property type="protein sequence ID" value="SJZ61273.1"/>
    <property type="molecule type" value="Genomic_DNA"/>
</dbReference>
<dbReference type="GO" id="GO:0005886">
    <property type="term" value="C:plasma membrane"/>
    <property type="evidence" value="ECO:0007669"/>
    <property type="project" value="UniProtKB-SubCell"/>
</dbReference>
<dbReference type="PANTHER" id="PTHR42823">
    <property type="entry name" value="ATP SYNTHASE SUBUNIT A, CHLOROPLASTIC"/>
    <property type="match status" value="1"/>
</dbReference>
<dbReference type="InterPro" id="IPR035908">
    <property type="entry name" value="F0_ATP_A_sf"/>
</dbReference>
<evidence type="ECO:0000256" key="4">
    <source>
        <dbReference type="ARBA" id="ARBA00022547"/>
    </source>
</evidence>
<evidence type="ECO:0000256" key="1">
    <source>
        <dbReference type="ARBA" id="ARBA00004141"/>
    </source>
</evidence>
<keyword evidence="8 11" id="KW-0406">Ion transport</keyword>
<evidence type="ECO:0000256" key="11">
    <source>
        <dbReference type="HAMAP-Rule" id="MF_01393"/>
    </source>
</evidence>
<keyword evidence="14" id="KW-1185">Reference proteome</keyword>
<keyword evidence="7 11" id="KW-1133">Transmembrane helix</keyword>
<evidence type="ECO:0000256" key="9">
    <source>
        <dbReference type="ARBA" id="ARBA00023136"/>
    </source>
</evidence>
<dbReference type="STRING" id="1121925.SAMN02746011_01300"/>
<dbReference type="HAMAP" id="MF_01393">
    <property type="entry name" value="ATP_synth_a_bact"/>
    <property type="match status" value="1"/>
</dbReference>
<evidence type="ECO:0000256" key="8">
    <source>
        <dbReference type="ARBA" id="ARBA00023065"/>
    </source>
</evidence>
<evidence type="ECO:0000256" key="7">
    <source>
        <dbReference type="ARBA" id="ARBA00022989"/>
    </source>
</evidence>
<keyword evidence="4 11" id="KW-0138">CF(0)</keyword>
<dbReference type="NCBIfam" id="TIGR01131">
    <property type="entry name" value="ATP_synt_6_or_A"/>
    <property type="match status" value="1"/>
</dbReference>
<keyword evidence="3 11" id="KW-0813">Transport</keyword>
<proteinExistence type="inferred from homology"/>
<sequence>MDETIVFELLGISFGLNTFLAILATVAIITVLCVWTSHNLSVDKPNKPQLLMETIIEFVRGVVGGAIDDKGAQNYQLLGLTLLLFIFTSNMIGLPLILHVGELSLWRSPTADPIVCLSIALLMILLSHFLGITELGMKGYVVNGYLEPSAFLFPIKLVEEFTNALTLALRLYGNIFAGEVLLGLIANLANAKGVFTWVIGLPLQMVWQGFSVFIGAIQSYIFVTLTMVYLSHKVEKEEI</sequence>
<evidence type="ECO:0000256" key="12">
    <source>
        <dbReference type="RuleBase" id="RU000483"/>
    </source>
</evidence>
<name>A0A1T4M2T2_9LACT</name>
<dbReference type="InterPro" id="IPR023011">
    <property type="entry name" value="ATP_synth_F0_asu_AS"/>
</dbReference>
<comment type="subcellular location">
    <subcellularLocation>
        <location evidence="11 12">Cell membrane</location>
        <topology evidence="11 12">Multi-pass membrane protein</topology>
    </subcellularLocation>
    <subcellularLocation>
        <location evidence="1">Membrane</location>
        <topology evidence="1">Multi-pass membrane protein</topology>
    </subcellularLocation>
</comment>
<organism evidence="13 14">
    <name type="scientific">Globicatella sulfidifaciens DSM 15739</name>
    <dbReference type="NCBI Taxonomy" id="1121925"/>
    <lineage>
        <taxon>Bacteria</taxon>
        <taxon>Bacillati</taxon>
        <taxon>Bacillota</taxon>
        <taxon>Bacilli</taxon>
        <taxon>Lactobacillales</taxon>
        <taxon>Aerococcaceae</taxon>
        <taxon>Globicatella</taxon>
    </lineage>
</organism>
<evidence type="ECO:0000313" key="13">
    <source>
        <dbReference type="EMBL" id="SJZ61273.1"/>
    </source>
</evidence>
<dbReference type="InterPro" id="IPR045082">
    <property type="entry name" value="ATP_syn_F0_a_bact/chloroplast"/>
</dbReference>
<dbReference type="GO" id="GO:0045259">
    <property type="term" value="C:proton-transporting ATP synthase complex"/>
    <property type="evidence" value="ECO:0007669"/>
    <property type="project" value="UniProtKB-KW"/>
</dbReference>
<dbReference type="CDD" id="cd00310">
    <property type="entry name" value="ATP-synt_Fo_a_6"/>
    <property type="match status" value="1"/>
</dbReference>
<protein>
    <recommendedName>
        <fullName evidence="11 12">ATP synthase subunit a</fullName>
    </recommendedName>
    <alternativeName>
        <fullName evidence="11">ATP synthase F0 sector subunit a</fullName>
    </alternativeName>
    <alternativeName>
        <fullName evidence="11">F-ATPase subunit 6</fullName>
    </alternativeName>
</protein>
<accession>A0A1T4M2T2</accession>
<dbReference type="Pfam" id="PF00119">
    <property type="entry name" value="ATP-synt_A"/>
    <property type="match status" value="1"/>
</dbReference>
<dbReference type="NCBIfam" id="NF004479">
    <property type="entry name" value="PRK05815.1-4"/>
    <property type="match status" value="1"/>
</dbReference>
<comment type="function">
    <text evidence="11 12">Key component of the proton channel; it plays a direct role in the translocation of protons across the membrane.</text>
</comment>
<feature type="transmembrane region" description="Helical" evidence="11">
    <location>
        <begin position="77"/>
        <end position="98"/>
    </location>
</feature>
<dbReference type="SUPFAM" id="SSF81336">
    <property type="entry name" value="F1F0 ATP synthase subunit A"/>
    <property type="match status" value="1"/>
</dbReference>
<feature type="transmembrane region" description="Helical" evidence="11">
    <location>
        <begin position="110"/>
        <end position="130"/>
    </location>
</feature>
<dbReference type="OrthoDB" id="9789241at2"/>
<evidence type="ECO:0000313" key="14">
    <source>
        <dbReference type="Proteomes" id="UP000189941"/>
    </source>
</evidence>
<dbReference type="InterPro" id="IPR000568">
    <property type="entry name" value="ATP_synth_F0_asu"/>
</dbReference>
<keyword evidence="10 11" id="KW-0066">ATP synthesis</keyword>
<evidence type="ECO:0000256" key="6">
    <source>
        <dbReference type="ARBA" id="ARBA00022781"/>
    </source>
</evidence>
<keyword evidence="6 11" id="KW-0375">Hydrogen ion transport</keyword>
<dbReference type="RefSeq" id="WP_078756046.1">
    <property type="nucleotide sequence ID" value="NZ_FUWO01000010.1"/>
</dbReference>
<dbReference type="PROSITE" id="PS00449">
    <property type="entry name" value="ATPASE_A"/>
    <property type="match status" value="1"/>
</dbReference>
<dbReference type="GO" id="GO:0046933">
    <property type="term" value="F:proton-transporting ATP synthase activity, rotational mechanism"/>
    <property type="evidence" value="ECO:0007669"/>
    <property type="project" value="UniProtKB-UniRule"/>
</dbReference>
<dbReference type="GO" id="GO:0042777">
    <property type="term" value="P:proton motive force-driven plasma membrane ATP synthesis"/>
    <property type="evidence" value="ECO:0007669"/>
    <property type="project" value="TreeGrafter"/>
</dbReference>
<keyword evidence="11" id="KW-1003">Cell membrane</keyword>
<keyword evidence="5 11" id="KW-0812">Transmembrane</keyword>
<keyword evidence="9 11" id="KW-0472">Membrane</keyword>
<dbReference type="Gene3D" id="1.20.120.220">
    <property type="entry name" value="ATP synthase, F0 complex, subunit A"/>
    <property type="match status" value="1"/>
</dbReference>
<dbReference type="Proteomes" id="UP000189941">
    <property type="component" value="Unassembled WGS sequence"/>
</dbReference>